<evidence type="ECO:0000313" key="2">
    <source>
        <dbReference type="Proteomes" id="UP001480082"/>
    </source>
</evidence>
<evidence type="ECO:0000313" key="1">
    <source>
        <dbReference type="EMBL" id="MER9287307.1"/>
    </source>
</evidence>
<organism evidence="1 2">
    <name type="scientific">Mesorhizobium australicum</name>
    <dbReference type="NCBI Taxonomy" id="536018"/>
    <lineage>
        <taxon>Bacteria</taxon>
        <taxon>Pseudomonadati</taxon>
        <taxon>Pseudomonadota</taxon>
        <taxon>Alphaproteobacteria</taxon>
        <taxon>Hyphomicrobiales</taxon>
        <taxon>Phyllobacteriaceae</taxon>
        <taxon>Mesorhizobium</taxon>
    </lineage>
</organism>
<dbReference type="EMBL" id="JAMYRI010000019">
    <property type="protein sequence ID" value="MER9287307.1"/>
    <property type="molecule type" value="Genomic_DNA"/>
</dbReference>
<name>A0ACC6T5W4_9HYPH</name>
<sequence length="821" mass="91031">MTARSLPTKAIPTKARAVIIGGGVSGCSVAYHLAKLGWTDIVLLERKQLTSGTTWHAAGLIGQLRGSQNMTRLAKYSADLYVKLEAETEVGTGMRQVGSITVALTEERKHEIYRQASLARAFDVDVREISPSEVKEMYPHLNVSDVVGAVHLPLDGQCDPANIAMALAKGARQRGATIAENVKVTKVRTKNGRVSGVSWAQGEGQGTIETDIVINCAGMWARDLGAQNGVNIPLHACEHFYLVTEPIPGLGRLPVLRVPDECAYYKEDAGKMMLGAFEPVAKPWGMDGIREDFCFDQLPEDMDHFEPILEMGVSRMPMLATAGIHTFFNGPESFTPDDRYYLGEAPELRGYWMATGYNSIGIVSSGGAGMALAQWINDGEAPFDLWEVDIRRTQPFQKNRRYLKERVSETLGLLYADHFPYRQMATSRGVRRSPLHEHLKARGAVFGEVAGWERANWFAREGQEREYRYSWKRQNWFDNQREEHLAVRNKVGLFDMTSFGKIRVEGRDACTFLQRLCANDMDVAPGKIVYTQMLNQRGGIESDLTVSRLSDTAYFLVVPGATLQRDLAWLRRHIGDQFVVITDVTAAESVLCVMGPDARKLIQKVSPNDFSNENNPFGTFQEIEIGMGLARAHRVTYVGELGWELYISTEQAAHVFEAIDEAGADVGLKLCGLHTLDSCRIEKAFRHFGHDITDEDNVLEAGLGFAVKTAKGDFIGRDAVLKKKEAGLNRRLVQFRLKDPQPLLFHNEAILRDGKIIGPITSGNYGHHLGGAIGLGYVPCQGQSEADVLASTYEIEIAGERLAAEASVKPMYDPRSERTKM</sequence>
<protein>
    <submittedName>
        <fullName evidence="1">FAD-dependent oxidoreductase</fullName>
    </submittedName>
</protein>
<comment type="caution">
    <text evidence="1">The sequence shown here is derived from an EMBL/GenBank/DDBJ whole genome shotgun (WGS) entry which is preliminary data.</text>
</comment>
<reference evidence="1 2" key="1">
    <citation type="journal article" date="2024" name="Proc. Natl. Acad. Sci. U.S.A.">
        <title>The evolutionary genomics of adaptation to stress in wild rhizobium bacteria.</title>
        <authorList>
            <person name="Kehlet-Delgado H."/>
            <person name="Montoya A.P."/>
            <person name="Jensen K.T."/>
            <person name="Wendlandt C.E."/>
            <person name="Dexheimer C."/>
            <person name="Roberts M."/>
            <person name="Torres Martinez L."/>
            <person name="Friesen M.L."/>
            <person name="Griffitts J.S."/>
            <person name="Porter S.S."/>
        </authorList>
    </citation>
    <scope>NUCLEOTIDE SEQUENCE [LARGE SCALE GENOMIC DNA]</scope>
    <source>
        <strain evidence="1 2">M0468</strain>
    </source>
</reference>
<gene>
    <name evidence="1" type="ORF">NKI81_25730</name>
</gene>
<keyword evidence="2" id="KW-1185">Reference proteome</keyword>
<dbReference type="Proteomes" id="UP001480082">
    <property type="component" value="Unassembled WGS sequence"/>
</dbReference>
<accession>A0ACC6T5W4</accession>
<proteinExistence type="predicted"/>